<evidence type="ECO:0000256" key="2">
    <source>
        <dbReference type="ARBA" id="ARBA00022679"/>
    </source>
</evidence>
<reference evidence="6 7" key="2">
    <citation type="submission" date="2020-01" db="EMBL/GenBank/DDBJ databases">
        <title>Clostridiaceae sp. nov. isolated from the gut of human by culturomics.</title>
        <authorList>
            <person name="Chang Y."/>
        </authorList>
    </citation>
    <scope>NUCLEOTIDE SEQUENCE [LARGE SCALE GENOMIC DNA]</scope>
    <source>
        <strain evidence="6 7">DONG20-135</strain>
    </source>
</reference>
<dbReference type="InterPro" id="IPR039506">
    <property type="entry name" value="SPOB_a"/>
</dbReference>
<dbReference type="PANTHER" id="PTHR40448">
    <property type="entry name" value="TWO-COMPONENT SENSOR HISTIDINE KINASE"/>
    <property type="match status" value="1"/>
</dbReference>
<dbReference type="GO" id="GO:0000155">
    <property type="term" value="F:phosphorelay sensor kinase activity"/>
    <property type="evidence" value="ECO:0007669"/>
    <property type="project" value="InterPro"/>
</dbReference>
<dbReference type="InterPro" id="IPR016120">
    <property type="entry name" value="Sig_transdc_His_kin_SpoOB"/>
</dbReference>
<feature type="domain" description="Sensor histidine kinase NatK-like C-terminal" evidence="4">
    <location>
        <begin position="119"/>
        <end position="218"/>
    </location>
</feature>
<feature type="domain" description="SpoOB alpha-helical" evidence="5">
    <location>
        <begin position="26"/>
        <end position="76"/>
    </location>
</feature>
<dbReference type="PANTHER" id="PTHR40448:SF1">
    <property type="entry name" value="TWO-COMPONENT SENSOR HISTIDINE KINASE"/>
    <property type="match status" value="1"/>
</dbReference>
<dbReference type="Proteomes" id="UP000434036">
    <property type="component" value="Unassembled WGS sequence"/>
</dbReference>
<dbReference type="SUPFAM" id="SSF55874">
    <property type="entry name" value="ATPase domain of HSP90 chaperone/DNA topoisomerase II/histidine kinase"/>
    <property type="match status" value="1"/>
</dbReference>
<reference evidence="6 7" key="1">
    <citation type="submission" date="2019-12" db="EMBL/GenBank/DDBJ databases">
        <authorList>
            <person name="Yang R."/>
        </authorList>
    </citation>
    <scope>NUCLEOTIDE SEQUENCE [LARGE SCALE GENOMIC DNA]</scope>
    <source>
        <strain evidence="6 7">DONG20-135</strain>
    </source>
</reference>
<dbReference type="InterPro" id="IPR036890">
    <property type="entry name" value="HATPase_C_sf"/>
</dbReference>
<gene>
    <name evidence="6" type="ORF">GSF08_09980</name>
</gene>
<protein>
    <submittedName>
        <fullName evidence="6">GHKL domain-containing protein</fullName>
    </submittedName>
</protein>
<dbReference type="AlphaFoldDB" id="A0A6N8UCP1"/>
<dbReference type="CDD" id="cd16935">
    <property type="entry name" value="HATPase_AgrC-ComD-like"/>
    <property type="match status" value="1"/>
</dbReference>
<keyword evidence="7" id="KW-1185">Reference proteome</keyword>
<comment type="caution">
    <text evidence="6">The sequence shown here is derived from an EMBL/GenBank/DDBJ whole genome shotgun (WGS) entry which is preliminary data.</text>
</comment>
<proteinExistence type="predicted"/>
<evidence type="ECO:0000256" key="1">
    <source>
        <dbReference type="ARBA" id="ARBA00022553"/>
    </source>
</evidence>
<dbReference type="Pfam" id="PF14501">
    <property type="entry name" value="HATPase_c_5"/>
    <property type="match status" value="1"/>
</dbReference>
<organism evidence="6 7">
    <name type="scientific">Copranaerobaculum intestinale</name>
    <dbReference type="NCBI Taxonomy" id="2692629"/>
    <lineage>
        <taxon>Bacteria</taxon>
        <taxon>Bacillati</taxon>
        <taxon>Bacillota</taxon>
        <taxon>Erysipelotrichia</taxon>
        <taxon>Erysipelotrichales</taxon>
        <taxon>Erysipelotrichaceae</taxon>
        <taxon>Copranaerobaculum</taxon>
    </lineage>
</organism>
<evidence type="ECO:0000259" key="5">
    <source>
        <dbReference type="Pfam" id="PF14689"/>
    </source>
</evidence>
<evidence type="ECO:0000313" key="7">
    <source>
        <dbReference type="Proteomes" id="UP000434036"/>
    </source>
</evidence>
<keyword evidence="3" id="KW-0418">Kinase</keyword>
<dbReference type="InterPro" id="IPR032834">
    <property type="entry name" value="NatK-like_C"/>
</dbReference>
<keyword evidence="1" id="KW-0597">Phosphoprotein</keyword>
<dbReference type="Gene3D" id="1.10.287.130">
    <property type="match status" value="1"/>
</dbReference>
<dbReference type="EMBL" id="WUUQ01000005">
    <property type="protein sequence ID" value="MXQ74259.1"/>
    <property type="molecule type" value="Genomic_DNA"/>
</dbReference>
<dbReference type="Gene3D" id="3.30.565.10">
    <property type="entry name" value="Histidine kinase-like ATPase, C-terminal domain"/>
    <property type="match status" value="1"/>
</dbReference>
<evidence type="ECO:0000313" key="6">
    <source>
        <dbReference type="EMBL" id="MXQ74259.1"/>
    </source>
</evidence>
<keyword evidence="2" id="KW-0808">Transferase</keyword>
<dbReference type="Pfam" id="PF14689">
    <property type="entry name" value="SPOB_a"/>
    <property type="match status" value="1"/>
</dbReference>
<dbReference type="SUPFAM" id="SSF55890">
    <property type="entry name" value="Sporulation response regulatory protein Spo0B"/>
    <property type="match status" value="1"/>
</dbReference>
<dbReference type="GO" id="GO:0042802">
    <property type="term" value="F:identical protein binding"/>
    <property type="evidence" value="ECO:0007669"/>
    <property type="project" value="TreeGrafter"/>
</dbReference>
<dbReference type="RefSeq" id="WP_160625646.1">
    <property type="nucleotide sequence ID" value="NZ_WUUQ01000005.1"/>
</dbReference>
<name>A0A6N8UCP1_9FIRM</name>
<accession>A0A6N8UCP1</accession>
<evidence type="ECO:0000256" key="3">
    <source>
        <dbReference type="ARBA" id="ARBA00022777"/>
    </source>
</evidence>
<sequence length="220" mass="25622">MYQFYVQTLDRDTADFQNQVMSHHYEEVKSVYLNMRGWRHDYHNHIQTMKAYLQLKQYTQLESYLNELEADLSSVDQLVKSGNLMMDAILNSKLSLAKEHQIEIHCKAVTPESLCISDIDICVMIGNLMDNAIEACDQIPPDKRRIRVYTDIVHQQFYLSVTNSANENISEDQKRYISEKRGNHGHGMKRVKLTVDKYDGYLNLKNEPGVFVSELMIPLN</sequence>
<evidence type="ECO:0000259" key="4">
    <source>
        <dbReference type="Pfam" id="PF14501"/>
    </source>
</evidence>